<dbReference type="PANTHER" id="PTHR15337:SF11">
    <property type="entry name" value="THIOREDOXIN DOMAIN-CONTAINING PROTEIN"/>
    <property type="match status" value="1"/>
</dbReference>
<dbReference type="PROSITE" id="PS51352">
    <property type="entry name" value="THIOREDOXIN_2"/>
    <property type="match status" value="1"/>
</dbReference>
<sequence length="152" mass="17353">MIKKIAVVSLFLLLLSGSIFVSSVAETASNKSINWYTYDEGMILAKNQNKPVMIYFTTDWCPHCRNLEQNVFMDERMAEKLANNFICIKVDADKEKDIVDKYKKGGFLGSFMSMPVPTVIFADSQGNEVYRIEGERSIEDFNKIVDDLLNML</sequence>
<dbReference type="Gene3D" id="3.40.30.10">
    <property type="entry name" value="Glutaredoxin"/>
    <property type="match status" value="1"/>
</dbReference>
<proteinExistence type="predicted"/>
<dbReference type="SUPFAM" id="SSF52833">
    <property type="entry name" value="Thioredoxin-like"/>
    <property type="match status" value="1"/>
</dbReference>
<evidence type="ECO:0000256" key="1">
    <source>
        <dbReference type="ARBA" id="ARBA00022729"/>
    </source>
</evidence>
<reference evidence="3 4" key="1">
    <citation type="journal article" date="2019" name="Nat. Microbiol.">
        <title>Wide diversity of methane and short-chain alkane metabolisms in uncultured archaea.</title>
        <authorList>
            <person name="Borrel G."/>
            <person name="Adam P.S."/>
            <person name="McKay L.J."/>
            <person name="Chen L.X."/>
            <person name="Sierra-Garcia I.N."/>
            <person name="Sieber C.M."/>
            <person name="Letourneur Q."/>
            <person name="Ghozlane A."/>
            <person name="Andersen G.L."/>
            <person name="Li W.J."/>
            <person name="Hallam S.J."/>
            <person name="Muyzer G."/>
            <person name="de Oliveira V.M."/>
            <person name="Inskeep W.P."/>
            <person name="Banfield J.F."/>
            <person name="Gribaldo S."/>
        </authorList>
    </citation>
    <scope>NUCLEOTIDE SEQUENCE [LARGE SCALE GENOMIC DNA]</scope>
    <source>
        <strain evidence="3">NM1a</strain>
    </source>
</reference>
<organism evidence="3 4">
    <name type="scientific">Methanoliparum thermophilum</name>
    <dbReference type="NCBI Taxonomy" id="2491083"/>
    <lineage>
        <taxon>Archaea</taxon>
        <taxon>Methanobacteriati</taxon>
        <taxon>Methanobacteriota</taxon>
        <taxon>Candidatus Methanoliparia</taxon>
        <taxon>Candidatus Methanoliparales</taxon>
        <taxon>Candidatus Methanoliparaceae</taxon>
        <taxon>Candidatus Methanoliparum</taxon>
    </lineage>
</organism>
<accession>A0A520KTB2</accession>
<name>A0A520KTB2_METT2</name>
<evidence type="ECO:0000313" key="3">
    <source>
        <dbReference type="EMBL" id="RZN65208.1"/>
    </source>
</evidence>
<dbReference type="InterPro" id="IPR017937">
    <property type="entry name" value="Thioredoxin_CS"/>
</dbReference>
<evidence type="ECO:0000313" key="4">
    <source>
        <dbReference type="Proteomes" id="UP000317158"/>
    </source>
</evidence>
<dbReference type="EMBL" id="RXIF01000003">
    <property type="protein sequence ID" value="RZN65208.1"/>
    <property type="molecule type" value="Genomic_DNA"/>
</dbReference>
<dbReference type="InterPro" id="IPR051099">
    <property type="entry name" value="AGR/TXD"/>
</dbReference>
<evidence type="ECO:0000259" key="2">
    <source>
        <dbReference type="PROSITE" id="PS51352"/>
    </source>
</evidence>
<dbReference type="InterPro" id="IPR013766">
    <property type="entry name" value="Thioredoxin_domain"/>
</dbReference>
<protein>
    <submittedName>
        <fullName evidence="3">Thioredoxin family protein</fullName>
    </submittedName>
</protein>
<feature type="domain" description="Thioredoxin" evidence="2">
    <location>
        <begin position="14"/>
        <end position="150"/>
    </location>
</feature>
<keyword evidence="1" id="KW-0732">Signal</keyword>
<dbReference type="Proteomes" id="UP000317158">
    <property type="component" value="Unassembled WGS sequence"/>
</dbReference>
<dbReference type="PROSITE" id="PS00194">
    <property type="entry name" value="THIOREDOXIN_1"/>
    <property type="match status" value="1"/>
</dbReference>
<dbReference type="PANTHER" id="PTHR15337">
    <property type="entry name" value="ANTERIOR GRADIENT PROTEIN-RELATED"/>
    <property type="match status" value="1"/>
</dbReference>
<gene>
    <name evidence="3" type="ORF">EF806_01440</name>
</gene>
<comment type="caution">
    <text evidence="3">The sequence shown here is derived from an EMBL/GenBank/DDBJ whole genome shotgun (WGS) entry which is preliminary data.</text>
</comment>
<dbReference type="InterPro" id="IPR036249">
    <property type="entry name" value="Thioredoxin-like_sf"/>
</dbReference>
<dbReference type="Pfam" id="PF13899">
    <property type="entry name" value="Thioredoxin_7"/>
    <property type="match status" value="1"/>
</dbReference>
<dbReference type="AlphaFoldDB" id="A0A520KTB2"/>